<dbReference type="Pfam" id="PF11625">
    <property type="entry name" value="DUF3253"/>
    <property type="match status" value="1"/>
</dbReference>
<protein>
    <recommendedName>
        <fullName evidence="4">DUF3253 domain-containing protein</fullName>
    </recommendedName>
</protein>
<reference evidence="2" key="1">
    <citation type="submission" date="2018-11" db="EMBL/GenBank/DDBJ databases">
        <authorList>
            <person name="Alioto T."/>
            <person name="Alioto T."/>
        </authorList>
    </citation>
    <scope>NUCLEOTIDE SEQUENCE</scope>
</reference>
<organism evidence="2 3">
    <name type="scientific">Mytilus galloprovincialis</name>
    <name type="common">Mediterranean mussel</name>
    <dbReference type="NCBI Taxonomy" id="29158"/>
    <lineage>
        <taxon>Eukaryota</taxon>
        <taxon>Metazoa</taxon>
        <taxon>Spiralia</taxon>
        <taxon>Lophotrochozoa</taxon>
        <taxon>Mollusca</taxon>
        <taxon>Bivalvia</taxon>
        <taxon>Autobranchia</taxon>
        <taxon>Pteriomorphia</taxon>
        <taxon>Mytilida</taxon>
        <taxon>Mytiloidea</taxon>
        <taxon>Mytilidae</taxon>
        <taxon>Mytilinae</taxon>
        <taxon>Mytilus</taxon>
    </lineage>
</organism>
<accession>A0A8B6C0Z6</accession>
<feature type="region of interest" description="Disordered" evidence="1">
    <location>
        <begin position="141"/>
        <end position="167"/>
    </location>
</feature>
<dbReference type="Gene3D" id="1.10.10.10">
    <property type="entry name" value="Winged helix-like DNA-binding domain superfamily/Winged helix DNA-binding domain"/>
    <property type="match status" value="1"/>
</dbReference>
<dbReference type="SUPFAM" id="SSF46785">
    <property type="entry name" value="Winged helix' DNA-binding domain"/>
    <property type="match status" value="1"/>
</dbReference>
<feature type="compositionally biased region" description="Basic and acidic residues" evidence="1">
    <location>
        <begin position="100"/>
        <end position="120"/>
    </location>
</feature>
<dbReference type="Proteomes" id="UP000596742">
    <property type="component" value="Unassembled WGS sequence"/>
</dbReference>
<gene>
    <name evidence="2" type="ORF">MGAL_10B086655</name>
</gene>
<evidence type="ECO:0000256" key="1">
    <source>
        <dbReference type="SAM" id="MobiDB-lite"/>
    </source>
</evidence>
<dbReference type="AlphaFoldDB" id="A0A8B6C0Z6"/>
<comment type="caution">
    <text evidence="2">The sequence shown here is derived from an EMBL/GenBank/DDBJ whole genome shotgun (WGS) entry which is preliminary data.</text>
</comment>
<proteinExistence type="predicted"/>
<evidence type="ECO:0000313" key="3">
    <source>
        <dbReference type="Proteomes" id="UP000596742"/>
    </source>
</evidence>
<feature type="region of interest" description="Disordered" evidence="1">
    <location>
        <begin position="96"/>
        <end position="129"/>
    </location>
</feature>
<dbReference type="EMBL" id="UYJE01000976">
    <property type="protein sequence ID" value="VDH98126.1"/>
    <property type="molecule type" value="Genomic_DNA"/>
</dbReference>
<keyword evidence="3" id="KW-1185">Reference proteome</keyword>
<sequence length="167" mass="18935">MKMAKLENRISSNEEIKASILALVKKRGPTKTCCPSEVARKLSPNNWRGLMEFVRDAARELQQNELIDICQKGIPVITKNWTGPIRLRLRTKSGISLPDIKPDISEQSDRCRDGDSKPSQRDIQSSQATCSVEYGADTEECQTRNSPNAINRKRKYNTRSKDLTNKK</sequence>
<evidence type="ECO:0008006" key="4">
    <source>
        <dbReference type="Google" id="ProtNLM"/>
    </source>
</evidence>
<dbReference type="InterPro" id="IPR036390">
    <property type="entry name" value="WH_DNA-bd_sf"/>
</dbReference>
<name>A0A8B6C0Z6_MYTGA</name>
<dbReference type="InterPro" id="IPR021660">
    <property type="entry name" value="DUF3253"/>
</dbReference>
<dbReference type="OrthoDB" id="2563170at2759"/>
<dbReference type="InterPro" id="IPR036388">
    <property type="entry name" value="WH-like_DNA-bd_sf"/>
</dbReference>
<evidence type="ECO:0000313" key="2">
    <source>
        <dbReference type="EMBL" id="VDH98126.1"/>
    </source>
</evidence>